<name>A0A4P9YH95_ROZAC</name>
<protein>
    <submittedName>
        <fullName evidence="1">Uncharacterized protein</fullName>
    </submittedName>
</protein>
<evidence type="ECO:0000313" key="2">
    <source>
        <dbReference type="Proteomes" id="UP000281549"/>
    </source>
</evidence>
<gene>
    <name evidence="1" type="ORF">ROZALSC1DRAFT_30203</name>
</gene>
<dbReference type="Proteomes" id="UP000281549">
    <property type="component" value="Unassembled WGS sequence"/>
</dbReference>
<dbReference type="EMBL" id="ML005574">
    <property type="protein sequence ID" value="RKP18061.1"/>
    <property type="molecule type" value="Genomic_DNA"/>
</dbReference>
<organism evidence="1 2">
    <name type="scientific">Rozella allomycis (strain CSF55)</name>
    <dbReference type="NCBI Taxonomy" id="988480"/>
    <lineage>
        <taxon>Eukaryota</taxon>
        <taxon>Fungi</taxon>
        <taxon>Fungi incertae sedis</taxon>
        <taxon>Cryptomycota</taxon>
        <taxon>Cryptomycota incertae sedis</taxon>
        <taxon>Rozella</taxon>
    </lineage>
</organism>
<sequence length="293" mass="33889">MGAYSYFVAQRGDAIVDLTKLSNETLDFFAYKLSKVKKNPEDLTPKELSLKELIENNKDIQNKYFLGLQEFRSFGDEEEEDECDESDTLESLLSKHFEATELKSLLDDRIKLIPRRCYLSSLMLLLDSCKVYSYLGPEIRDALKDVNLHLQSMETKSFIQFKKNEIGFKENIFSNDGSGIYAIFYFQDQKFFAFHFQGPRGSPIVKATQTYLIDDKDYKAVKAKGKFRGKYLTRRLPPRILWFLDESSNGNGLLSLIGDQIIGDPWNCGMWRENESLDEPLPLNLQALLNKFQ</sequence>
<proteinExistence type="predicted"/>
<reference evidence="2" key="1">
    <citation type="journal article" date="2018" name="Nat. Microbiol.">
        <title>Leveraging single-cell genomics to expand the fungal tree of life.</title>
        <authorList>
            <person name="Ahrendt S.R."/>
            <person name="Quandt C.A."/>
            <person name="Ciobanu D."/>
            <person name="Clum A."/>
            <person name="Salamov A."/>
            <person name="Andreopoulos B."/>
            <person name="Cheng J.F."/>
            <person name="Woyke T."/>
            <person name="Pelin A."/>
            <person name="Henrissat B."/>
            <person name="Reynolds N.K."/>
            <person name="Benny G.L."/>
            <person name="Smith M.E."/>
            <person name="James T.Y."/>
            <person name="Grigoriev I.V."/>
        </authorList>
    </citation>
    <scope>NUCLEOTIDE SEQUENCE [LARGE SCALE GENOMIC DNA]</scope>
    <source>
        <strain evidence="2">CSF55</strain>
    </source>
</reference>
<evidence type="ECO:0000313" key="1">
    <source>
        <dbReference type="EMBL" id="RKP18061.1"/>
    </source>
</evidence>
<dbReference type="AlphaFoldDB" id="A0A4P9YH95"/>
<accession>A0A4P9YH95</accession>